<feature type="transmembrane region" description="Helical" evidence="1">
    <location>
        <begin position="869"/>
        <end position="885"/>
    </location>
</feature>
<feature type="transmembrane region" description="Helical" evidence="1">
    <location>
        <begin position="425"/>
        <end position="447"/>
    </location>
</feature>
<evidence type="ECO:0000256" key="1">
    <source>
        <dbReference type="SAM" id="Phobius"/>
    </source>
</evidence>
<keyword evidence="1" id="KW-0472">Membrane</keyword>
<dbReference type="PANTHER" id="PTHR32063:SF33">
    <property type="entry name" value="RND SUPERFAMILY EFFLUX PUMP PERMEASE COMPONENT"/>
    <property type="match status" value="1"/>
</dbReference>
<feature type="transmembrane region" description="Helical" evidence="1">
    <location>
        <begin position="918"/>
        <end position="943"/>
    </location>
</feature>
<dbReference type="PRINTS" id="PR00702">
    <property type="entry name" value="ACRIFLAVINRP"/>
</dbReference>
<reference evidence="2" key="1">
    <citation type="submission" date="2018-06" db="EMBL/GenBank/DDBJ databases">
        <authorList>
            <person name="Zhirakovskaya E."/>
        </authorList>
    </citation>
    <scope>NUCLEOTIDE SEQUENCE</scope>
</reference>
<feature type="transmembrane region" description="Helical" evidence="1">
    <location>
        <begin position="995"/>
        <end position="1021"/>
    </location>
</feature>
<dbReference type="GO" id="GO:0005886">
    <property type="term" value="C:plasma membrane"/>
    <property type="evidence" value="ECO:0007669"/>
    <property type="project" value="TreeGrafter"/>
</dbReference>
<dbReference type="Gene3D" id="3.30.2090.10">
    <property type="entry name" value="Multidrug efflux transporter AcrB TolC docking domain, DN and DC subdomains"/>
    <property type="match status" value="2"/>
</dbReference>
<proteinExistence type="predicted"/>
<sequence length="1041" mass="115759">MNNLVEWFAKNRVAANLFMVSILILGALAIPETRKELIPNISLDRININVPYPGSTPSEVESSVIIKIEEKLFDLEGIRSMASTASESGANIVIEIANNYNTREILDKVKSRINTISTFPENTQTPIIKELSIRTRVAEVILSGKSDELTLKRYAEKIRDDLTALPAITQVELSSIRPYEIAIELSEHNMKRYGLSFDEVTLAVKNSSLNLPAGVLKTKSGDVLLRTESQAYKGDDFEKIVIRAGKDGSQILLGDIANVIDGFAEQDLYAFFNGKPSVALTVFRVGNQSVLEIAKNIRNYVQDSQLPNGLEMNIWQDRSEFFQSRLSLLLRNAITGLLLVFGILVLFLRVRLALWVTLGIPISFMGALWLLPNLDGSINMISMFAFILVLGIVVDDAIIIGESIYAEHGKGHYGLEGAIRGVKKVSTPVIFAVLTSIVAFAPILFLPGPEGRLWSVIPIVVIATLFFSLIESIFILPAHLSTIKHPVSNNHGKISGILHSFTQWLETFIETRYRPLIEFAIKWRYATSAIFVGLFIIFTGLVAGGWLSMVFFPKVEGDFAYASVRFAQGSSIDKIENAVQIISDSALKLKSELRQETNQDEITSIKTVVGSHPSSTRISGSHLGEVSMELGYAEQRQYSAEEIMQRWRNSVGEIPGVVELKYESSLRNHGAGINLELSGKDIIQLQTVSTKLKNELKQYSGLYGIHDSFDSGKREIRIKLKSKAKNLAINTSDLARQVRQAFYGEEIQRIQRGRDDVKVFVRYPKEDRKSLYTLETMHIRLSDGTLIPLVDIAELSYSTSPSVIKRFDRKRIITVSAFIDESITSSSTVMNDLKPKFLKQLQYDYPDVKWSLSGRQKAKDELISTMKKGFLIALVAIFVLMAIPFQSYTQPLMVMSAIPFGLIGALIGHIILGLEISLLSLCGMIAVAGVVVNDNLVLVDSINRLRAKGIKLSEAIRNAGAERFRPILLTSLTTFAGLTPLMLERSVQAQFLIPMAVSLAFGVMFATVVTLILIPVSYHILDDFHQLMARTFSNVDKRPIK</sequence>
<name>A0A3B1AJ27_9ZZZZ</name>
<feature type="transmembrane region" description="Helical" evidence="1">
    <location>
        <begin position="529"/>
        <end position="552"/>
    </location>
</feature>
<dbReference type="SUPFAM" id="SSF82714">
    <property type="entry name" value="Multidrug efflux transporter AcrB TolC docking domain, DN and DC subdomains"/>
    <property type="match status" value="2"/>
</dbReference>
<dbReference type="Gene3D" id="3.30.70.1430">
    <property type="entry name" value="Multidrug efflux transporter AcrB pore domain"/>
    <property type="match status" value="2"/>
</dbReference>
<dbReference type="AlphaFoldDB" id="A0A3B1AJ27"/>
<accession>A0A3B1AJ27</accession>
<dbReference type="Gene3D" id="3.30.70.1440">
    <property type="entry name" value="Multidrug efflux transporter AcrB pore domain"/>
    <property type="match status" value="1"/>
</dbReference>
<feature type="transmembrane region" description="Helical" evidence="1">
    <location>
        <begin position="453"/>
        <end position="476"/>
    </location>
</feature>
<organism evidence="2">
    <name type="scientific">hydrothermal vent metagenome</name>
    <dbReference type="NCBI Taxonomy" id="652676"/>
    <lineage>
        <taxon>unclassified sequences</taxon>
        <taxon>metagenomes</taxon>
        <taxon>ecological metagenomes</taxon>
    </lineage>
</organism>
<dbReference type="SUPFAM" id="SSF82693">
    <property type="entry name" value="Multidrug efflux transporter AcrB pore domain, PN1, PN2, PC1 and PC2 subdomains"/>
    <property type="match status" value="2"/>
</dbReference>
<dbReference type="InterPro" id="IPR001036">
    <property type="entry name" value="Acrflvin-R"/>
</dbReference>
<evidence type="ECO:0000313" key="2">
    <source>
        <dbReference type="EMBL" id="VAX01711.1"/>
    </source>
</evidence>
<feature type="transmembrane region" description="Helical" evidence="1">
    <location>
        <begin position="352"/>
        <end position="371"/>
    </location>
</feature>
<dbReference type="EMBL" id="UOFS01000049">
    <property type="protein sequence ID" value="VAX01711.1"/>
    <property type="molecule type" value="Genomic_DNA"/>
</dbReference>
<keyword evidence="1" id="KW-1133">Transmembrane helix</keyword>
<feature type="transmembrane region" description="Helical" evidence="1">
    <location>
        <begin position="328"/>
        <end position="347"/>
    </location>
</feature>
<gene>
    <name evidence="2" type="ORF">MNBD_GAMMA22-2099</name>
</gene>
<dbReference type="Pfam" id="PF00873">
    <property type="entry name" value="ACR_tran"/>
    <property type="match status" value="1"/>
</dbReference>
<feature type="transmembrane region" description="Helical" evidence="1">
    <location>
        <begin position="964"/>
        <end position="983"/>
    </location>
</feature>
<dbReference type="InterPro" id="IPR027463">
    <property type="entry name" value="AcrB_DN_DC_subdom"/>
</dbReference>
<dbReference type="GO" id="GO:0042910">
    <property type="term" value="F:xenobiotic transmembrane transporter activity"/>
    <property type="evidence" value="ECO:0007669"/>
    <property type="project" value="TreeGrafter"/>
</dbReference>
<dbReference type="PANTHER" id="PTHR32063">
    <property type="match status" value="1"/>
</dbReference>
<keyword evidence="1" id="KW-0812">Transmembrane</keyword>
<feature type="transmembrane region" description="Helical" evidence="1">
    <location>
        <begin position="892"/>
        <end position="912"/>
    </location>
</feature>
<protein>
    <submittedName>
        <fullName evidence="2">Acriflavin resistance protein</fullName>
    </submittedName>
</protein>
<dbReference type="Gene3D" id="1.20.1640.10">
    <property type="entry name" value="Multidrug efflux transporter AcrB transmembrane domain"/>
    <property type="match status" value="2"/>
</dbReference>
<dbReference type="SUPFAM" id="SSF82866">
    <property type="entry name" value="Multidrug efflux transporter AcrB transmembrane domain"/>
    <property type="match status" value="2"/>
</dbReference>
<dbReference type="Gene3D" id="3.30.70.1320">
    <property type="entry name" value="Multidrug efflux transporter AcrB pore domain like"/>
    <property type="match status" value="1"/>
</dbReference>
<feature type="transmembrane region" description="Helical" evidence="1">
    <location>
        <begin position="383"/>
        <end position="405"/>
    </location>
</feature>